<evidence type="ECO:0000256" key="2">
    <source>
        <dbReference type="ARBA" id="ARBA00022771"/>
    </source>
</evidence>
<keyword evidence="1" id="KW-0479">Metal-binding</keyword>
<accession>A0A5J5C4B7</accession>
<evidence type="ECO:0000256" key="3">
    <source>
        <dbReference type="ARBA" id="ARBA00022833"/>
    </source>
</evidence>
<feature type="region of interest" description="Disordered" evidence="4">
    <location>
        <begin position="131"/>
        <end position="154"/>
    </location>
</feature>
<dbReference type="PANTHER" id="PTHR46508:SF1">
    <property type="entry name" value="PHD FINGER FAMILY PROTEIN"/>
    <property type="match status" value="1"/>
</dbReference>
<dbReference type="Gene3D" id="3.30.40.10">
    <property type="entry name" value="Zinc/RING finger domain, C3HC4 (zinc finger)"/>
    <property type="match status" value="1"/>
</dbReference>
<dbReference type="AlphaFoldDB" id="A0A5J5C4B7"/>
<dbReference type="GO" id="GO:0008270">
    <property type="term" value="F:zinc ion binding"/>
    <property type="evidence" value="ECO:0007669"/>
    <property type="project" value="UniProtKB-KW"/>
</dbReference>
<evidence type="ECO:0000256" key="1">
    <source>
        <dbReference type="ARBA" id="ARBA00022723"/>
    </source>
</evidence>
<evidence type="ECO:0000313" key="6">
    <source>
        <dbReference type="Proteomes" id="UP000325577"/>
    </source>
</evidence>
<name>A0A5J5C4B7_9ASTE</name>
<dbReference type="InterPro" id="IPR011011">
    <property type="entry name" value="Znf_FYVE_PHD"/>
</dbReference>
<keyword evidence="3" id="KW-0862">Zinc</keyword>
<evidence type="ECO:0008006" key="7">
    <source>
        <dbReference type="Google" id="ProtNLM"/>
    </source>
</evidence>
<dbReference type="EMBL" id="CM018031">
    <property type="protein sequence ID" value="KAA8550243.1"/>
    <property type="molecule type" value="Genomic_DNA"/>
</dbReference>
<organism evidence="5 6">
    <name type="scientific">Nyssa sinensis</name>
    <dbReference type="NCBI Taxonomy" id="561372"/>
    <lineage>
        <taxon>Eukaryota</taxon>
        <taxon>Viridiplantae</taxon>
        <taxon>Streptophyta</taxon>
        <taxon>Embryophyta</taxon>
        <taxon>Tracheophyta</taxon>
        <taxon>Spermatophyta</taxon>
        <taxon>Magnoliopsida</taxon>
        <taxon>eudicotyledons</taxon>
        <taxon>Gunneridae</taxon>
        <taxon>Pentapetalae</taxon>
        <taxon>asterids</taxon>
        <taxon>Cornales</taxon>
        <taxon>Nyssaceae</taxon>
        <taxon>Nyssa</taxon>
    </lineage>
</organism>
<dbReference type="PANTHER" id="PTHR46508">
    <property type="entry name" value="PHD FINGER FAMILY PROTEIN"/>
    <property type="match status" value="1"/>
</dbReference>
<gene>
    <name evidence="5" type="ORF">F0562_001927</name>
</gene>
<dbReference type="Proteomes" id="UP000325577">
    <property type="component" value="Linkage Group LG0"/>
</dbReference>
<keyword evidence="2" id="KW-0863">Zinc-finger</keyword>
<evidence type="ECO:0000256" key="4">
    <source>
        <dbReference type="SAM" id="MobiDB-lite"/>
    </source>
</evidence>
<dbReference type="OrthoDB" id="1734703at2759"/>
<proteinExistence type="predicted"/>
<dbReference type="SUPFAM" id="SSF57903">
    <property type="entry name" value="FYVE/PHD zinc finger"/>
    <property type="match status" value="1"/>
</dbReference>
<keyword evidence="6" id="KW-1185">Reference proteome</keyword>
<sequence>MKPATRDSSLVTKSQRKLCSWGLIWKKKKAKDTGIDFRLKNILLRGNPDTSFSGPVCHLCHKPYNSDLMYICCETCKDWYHAEAVELEESKIFDLVGFKCCRCRRIKSPMCPYMDPEIKKQLEVRKPRTRAPKLGKSGMDLDTGKISELPKEGEPTTPVLCTMEEVCIQDDPLLFSLSRVERSTELNSKVDLKWNTANASGFGPHKLPVRRHMKCESDVNGFSENNPSHIDLSANLEANKLPIPTEESLSPHVECDASTNGFEDGMMFNYDNLNCEDTEFEPQTYFSFTELLASDDDDHLDEVDASRDVSGHSENLYALPWDGNMEQYGMGTSSDQQEPTIPVEPAGDIVPCRKCSHTEPCPDLSCQICGLRIHSHCSPWVEQSSWEGSWRCGNCRDWR</sequence>
<protein>
    <recommendedName>
        <fullName evidence="7">PHD-type domain-containing protein</fullName>
    </recommendedName>
</protein>
<evidence type="ECO:0000313" key="5">
    <source>
        <dbReference type="EMBL" id="KAA8550243.1"/>
    </source>
</evidence>
<feature type="compositionally biased region" description="Basic and acidic residues" evidence="4">
    <location>
        <begin position="142"/>
        <end position="154"/>
    </location>
</feature>
<dbReference type="InterPro" id="IPR013083">
    <property type="entry name" value="Znf_RING/FYVE/PHD"/>
</dbReference>
<reference evidence="5 6" key="1">
    <citation type="submission" date="2019-09" db="EMBL/GenBank/DDBJ databases">
        <title>A chromosome-level genome assembly of the Chinese tupelo Nyssa sinensis.</title>
        <authorList>
            <person name="Yang X."/>
            <person name="Kang M."/>
            <person name="Yang Y."/>
            <person name="Xiong H."/>
            <person name="Wang M."/>
            <person name="Zhang Z."/>
            <person name="Wang Z."/>
            <person name="Wu H."/>
            <person name="Ma T."/>
            <person name="Liu J."/>
            <person name="Xi Z."/>
        </authorList>
    </citation>
    <scope>NUCLEOTIDE SEQUENCE [LARGE SCALE GENOMIC DNA]</scope>
    <source>
        <strain evidence="5">J267</strain>
        <tissue evidence="5">Leaf</tissue>
    </source>
</reference>